<organism evidence="3 4">
    <name type="scientific">Infirmifilum uzonense</name>
    <dbReference type="NCBI Taxonomy" id="1550241"/>
    <lineage>
        <taxon>Archaea</taxon>
        <taxon>Thermoproteota</taxon>
        <taxon>Thermoprotei</taxon>
        <taxon>Thermofilales</taxon>
        <taxon>Thermofilaceae</taxon>
        <taxon>Infirmifilum</taxon>
    </lineage>
</organism>
<dbReference type="EMBL" id="CP009961">
    <property type="protein sequence ID" value="AKG38445.1"/>
    <property type="molecule type" value="Genomic_DNA"/>
</dbReference>
<keyword evidence="4" id="KW-1185">Reference proteome</keyword>
<dbReference type="SUPFAM" id="SSF51445">
    <property type="entry name" value="(Trans)glycosidases"/>
    <property type="match status" value="1"/>
</dbReference>
<sequence length="967" mass="110690">MSFLPEFKKGPHVLFYISPSGTHTFMAIDFSYKIMSTPGGKILIMTWNGFRGGDNVPKERLLDIHVKASITILDNSPLTYWRIEATSSEYDIDINSITFPIISGLTYIGDNGEDDFLVYPSLTGLLMRNPWKNLPVQPGIPWQLYPSGWVSMQFMAFYNIHLGGLYLATNDTEGNVKGFSVYRFSMNDWNMAVTHYQPYGEKSLNLTYSVIVGVFLGDWHVAAEIYKSWAENQWWCVEALKRSTPSWFLETSAIHSTSLYTPGSEGWASQIPFYTVPLLAEDSIKTLGMPVIMQVWGWEKHGTFTLIPDYFPPIEGWDAFDSMIYGVHRAGGKVSVFISTNYFSPELEAYKEMRKYAIKLKDRTLEGLMCPASTEWRSYVKEIALTLVRHGVDHVHLDGSLIDPPYPCVHENHDHPKGYGKWWFEAFKELFKEIREEAKKINPEVVFSSEEICELYIPFLDRFYSRGNVAELYATHWFWQITGSEAIPLFQYVYHKYISSWGHYVHGWSMSSSEISYSIKALATSLVWGEPLEIRLPSLNERMSKLIKINPIVLFFKRATTFRYKIAKDFLVYGEMITPLNFTTPVIRIKNPSWHLSPTELKETVTPAILHSAWKNSMGEIGFVFVNIGDESVEIKLRIDLSKYNLTQAFVIEERLGGARFVGKASNDFMTNITLNPNDIILLRLTEKRVPVYLSTQPGGMVLVVNKSSISPLNPTLLILERNKFYEFQAQMIHNVDESTRYKFERWIIEGERHGWEHIAANLSLKLDSPINLTALYSKEFHVNVSTPYGSINGTGWYKAGSLASLTIPVPEFLVGNGTRVVFEGWYEDGNLLSNETRLELKVDSPKNVEARWKKQYYISVETNIGQISGAGWYDYGSVAAIRLIAPKIQGDPLVRYVIDRVEGITKEDEFLNMSLILLKVDRPRNLRVFWKIDYTGLFSLISLITLITILITIATIIAFRYSSRKN</sequence>
<proteinExistence type="predicted"/>
<feature type="domain" description="DUF6259" evidence="2">
    <location>
        <begin position="205"/>
        <end position="504"/>
    </location>
</feature>
<accession>A0A0F7FGY6</accession>
<dbReference type="HOGENOM" id="CLU_306224_0_0_2"/>
<evidence type="ECO:0000313" key="3">
    <source>
        <dbReference type="EMBL" id="AKG38445.1"/>
    </source>
</evidence>
<name>A0A0F7FGY6_9CREN</name>
<dbReference type="InterPro" id="IPR046226">
    <property type="entry name" value="DUF6259"/>
</dbReference>
<keyword evidence="1" id="KW-0812">Transmembrane</keyword>
<reference evidence="3 4" key="1">
    <citation type="journal article" date="2015" name="Stand. Genomic Sci.">
        <title>Complete genome sequence of and proposal of Thermofilum uzonense sp. nov. a novel hyperthermophilic crenarchaeon and emended description of the genus Thermofilum.</title>
        <authorList>
            <person name="Toshchakov S.V."/>
            <person name="Korzhenkov A.A."/>
            <person name="Samarov N.I."/>
            <person name="Mazunin I.O."/>
            <person name="Mozhey O.I."/>
            <person name="Shmyr I.S."/>
            <person name="Derbikova K.S."/>
            <person name="Taranov E.A."/>
            <person name="Dominova I.N."/>
            <person name="Bonch-Osmolovskaya E.A."/>
            <person name="Patrushev M.V."/>
            <person name="Podosokorskaya O.A."/>
            <person name="Kublanov I.V."/>
        </authorList>
    </citation>
    <scope>NUCLEOTIDE SEQUENCE [LARGE SCALE GENOMIC DNA]</scope>
    <source>
        <strain evidence="3 4">1807-2</strain>
    </source>
</reference>
<dbReference type="KEGG" id="thf:MA03_02975"/>
<dbReference type="Pfam" id="PF19773">
    <property type="entry name" value="DUF6259"/>
    <property type="match status" value="1"/>
</dbReference>
<dbReference type="AlphaFoldDB" id="A0A0F7FGY6"/>
<evidence type="ECO:0000313" key="4">
    <source>
        <dbReference type="Proteomes" id="UP000067434"/>
    </source>
</evidence>
<gene>
    <name evidence="3" type="ORF">MA03_02975</name>
</gene>
<keyword evidence="1" id="KW-0472">Membrane</keyword>
<evidence type="ECO:0000259" key="2">
    <source>
        <dbReference type="Pfam" id="PF19773"/>
    </source>
</evidence>
<dbReference type="Proteomes" id="UP000067434">
    <property type="component" value="Chromosome"/>
</dbReference>
<protein>
    <recommendedName>
        <fullName evidence="2">DUF6259 domain-containing protein</fullName>
    </recommendedName>
</protein>
<evidence type="ECO:0000256" key="1">
    <source>
        <dbReference type="SAM" id="Phobius"/>
    </source>
</evidence>
<keyword evidence="1" id="KW-1133">Transmembrane helix</keyword>
<dbReference type="InterPro" id="IPR017853">
    <property type="entry name" value="GH"/>
</dbReference>
<dbReference type="PATRIC" id="fig|1550241.5.peg.633"/>
<feature type="transmembrane region" description="Helical" evidence="1">
    <location>
        <begin position="935"/>
        <end position="960"/>
    </location>
</feature>